<evidence type="ECO:0000256" key="3">
    <source>
        <dbReference type="ARBA" id="ARBA00023027"/>
    </source>
</evidence>
<evidence type="ECO:0000256" key="4">
    <source>
        <dbReference type="RuleBase" id="RU003719"/>
    </source>
</evidence>
<evidence type="ECO:0000259" key="6">
    <source>
        <dbReference type="Pfam" id="PF02826"/>
    </source>
</evidence>
<keyword evidence="8" id="KW-1185">Reference proteome</keyword>
<keyword evidence="3" id="KW-0520">NAD</keyword>
<evidence type="ECO:0000256" key="1">
    <source>
        <dbReference type="ARBA" id="ARBA00005854"/>
    </source>
</evidence>
<dbReference type="EC" id="1.1.1.95" evidence="7"/>
<dbReference type="Gene3D" id="3.40.50.720">
    <property type="entry name" value="NAD(P)-binding Rossmann-like Domain"/>
    <property type="match status" value="2"/>
</dbReference>
<gene>
    <name evidence="7" type="primary">serA</name>
    <name evidence="7" type="ORF">ERS852473_02082</name>
</gene>
<evidence type="ECO:0000256" key="2">
    <source>
        <dbReference type="ARBA" id="ARBA00023002"/>
    </source>
</evidence>
<dbReference type="RefSeq" id="WP_055260084.1">
    <property type="nucleotide sequence ID" value="NZ_CABIXL010000008.1"/>
</dbReference>
<organism evidence="7 8">
    <name type="scientific">Sarcina ventriculi</name>
    <name type="common">Clostridium ventriculi</name>
    <dbReference type="NCBI Taxonomy" id="1267"/>
    <lineage>
        <taxon>Bacteria</taxon>
        <taxon>Bacillati</taxon>
        <taxon>Bacillota</taxon>
        <taxon>Clostridia</taxon>
        <taxon>Eubacteriales</taxon>
        <taxon>Clostridiaceae</taxon>
        <taxon>Sarcina</taxon>
    </lineage>
</organism>
<dbReference type="SUPFAM" id="SSF51735">
    <property type="entry name" value="NAD(P)-binding Rossmann-fold domains"/>
    <property type="match status" value="1"/>
</dbReference>
<dbReference type="InterPro" id="IPR029753">
    <property type="entry name" value="D-isomer_DH_CS"/>
</dbReference>
<dbReference type="InterPro" id="IPR006139">
    <property type="entry name" value="D-isomer_2_OHA_DH_cat_dom"/>
</dbReference>
<dbReference type="PANTHER" id="PTHR43761">
    <property type="entry name" value="D-ISOMER SPECIFIC 2-HYDROXYACID DEHYDROGENASE FAMILY PROTEIN (AFU_ORTHOLOGUE AFUA_1G13630)"/>
    <property type="match status" value="1"/>
</dbReference>
<evidence type="ECO:0000313" key="7">
    <source>
        <dbReference type="EMBL" id="CUO16535.1"/>
    </source>
</evidence>
<keyword evidence="2 4" id="KW-0560">Oxidoreductase</keyword>
<dbReference type="SUPFAM" id="SSF52283">
    <property type="entry name" value="Formate/glycerate dehydrogenase catalytic domain-like"/>
    <property type="match status" value="1"/>
</dbReference>
<dbReference type="InterPro" id="IPR029752">
    <property type="entry name" value="D-isomer_DH_CS1"/>
</dbReference>
<dbReference type="Pfam" id="PF00389">
    <property type="entry name" value="2-Hacid_dh"/>
    <property type="match status" value="1"/>
</dbReference>
<dbReference type="Pfam" id="PF02826">
    <property type="entry name" value="2-Hacid_dh_C"/>
    <property type="match status" value="1"/>
</dbReference>
<dbReference type="Proteomes" id="UP000095488">
    <property type="component" value="Unassembled WGS sequence"/>
</dbReference>
<dbReference type="PANTHER" id="PTHR43761:SF1">
    <property type="entry name" value="D-ISOMER SPECIFIC 2-HYDROXYACID DEHYDROGENASE CATALYTIC DOMAIN-CONTAINING PROTEIN-RELATED"/>
    <property type="match status" value="1"/>
</dbReference>
<evidence type="ECO:0000313" key="8">
    <source>
        <dbReference type="Proteomes" id="UP000095488"/>
    </source>
</evidence>
<dbReference type="InterPro" id="IPR050418">
    <property type="entry name" value="D-iso_2-hydroxyacid_DH_PdxB"/>
</dbReference>
<feature type="domain" description="D-isomer specific 2-hydroxyacid dehydrogenase NAD-binding" evidence="6">
    <location>
        <begin position="108"/>
        <end position="276"/>
    </location>
</feature>
<sequence>MIKVLANDGLDFNCKKQLEDLGVDVLDFHYDNESLKKEIKNFDVIIVRSVTEVRKDIIDKAVEGKKLKLIIRGGVGIDNIDVGYARLKGIEVYNTPYASSVSVAEMVLAHIFCLAKFLNQSNVTMREGAWNKKQYLGIELLNKTLGIIGMGRIGKELALKAKALGMNVIYYDILGEIDKTYGEFKDFKYVLKNSKFLSINVSGNKAIIGKDEFKIMRNDSFLINCSRGNVVDEQALLYALENKEILGAGLDVFSSEPIKNKKLLSCKNVSLSPHVAASTKEAQDKIGEEIICIIKEKFDI</sequence>
<dbReference type="PROSITE" id="PS00671">
    <property type="entry name" value="D_2_HYDROXYACID_DH_3"/>
    <property type="match status" value="1"/>
</dbReference>
<accession>A0ABP2AUH2</accession>
<dbReference type="EMBL" id="CYZR01000008">
    <property type="protein sequence ID" value="CUO16535.1"/>
    <property type="molecule type" value="Genomic_DNA"/>
</dbReference>
<proteinExistence type="inferred from homology"/>
<dbReference type="InterPro" id="IPR036291">
    <property type="entry name" value="NAD(P)-bd_dom_sf"/>
</dbReference>
<evidence type="ECO:0000259" key="5">
    <source>
        <dbReference type="Pfam" id="PF00389"/>
    </source>
</evidence>
<protein>
    <submittedName>
        <fullName evidence="7">D-3-phosphoglycerate dehydrogenase</fullName>
        <ecNumber evidence="7">1.1.1.95</ecNumber>
    </submittedName>
</protein>
<dbReference type="PROSITE" id="PS00065">
    <property type="entry name" value="D_2_HYDROXYACID_DH_1"/>
    <property type="match status" value="1"/>
</dbReference>
<dbReference type="GO" id="GO:0004617">
    <property type="term" value="F:phosphoglycerate dehydrogenase activity"/>
    <property type="evidence" value="ECO:0007669"/>
    <property type="project" value="UniProtKB-EC"/>
</dbReference>
<reference evidence="7 8" key="1">
    <citation type="submission" date="2015-09" db="EMBL/GenBank/DDBJ databases">
        <authorList>
            <consortium name="Pathogen Informatics"/>
            <person name="Wu L."/>
            <person name="Ma J."/>
        </authorList>
    </citation>
    <scope>NUCLEOTIDE SEQUENCE [LARGE SCALE GENOMIC DNA]</scope>
    <source>
        <strain evidence="7 8">2789STDY5834858</strain>
    </source>
</reference>
<comment type="caution">
    <text evidence="7">The sequence shown here is derived from an EMBL/GenBank/DDBJ whole genome shotgun (WGS) entry which is preliminary data.</text>
</comment>
<dbReference type="InterPro" id="IPR006140">
    <property type="entry name" value="D-isomer_DH_NAD-bd"/>
</dbReference>
<name>A0ABP2AUH2_SARVE</name>
<comment type="similarity">
    <text evidence="1 4">Belongs to the D-isomer specific 2-hydroxyacid dehydrogenase family.</text>
</comment>
<feature type="domain" description="D-isomer specific 2-hydroxyacid dehydrogenase catalytic" evidence="5">
    <location>
        <begin position="17"/>
        <end position="291"/>
    </location>
</feature>